<comment type="caution">
    <text evidence="2">The sequence shown here is derived from an EMBL/GenBank/DDBJ whole genome shotgun (WGS) entry which is preliminary data.</text>
</comment>
<dbReference type="AlphaFoldDB" id="A0A1Q3E4C2"/>
<name>A0A1Q3E4C2_LENED</name>
<accession>A0A1Q3E4C2</accession>
<evidence type="ECO:0000313" key="3">
    <source>
        <dbReference type="Proteomes" id="UP000188533"/>
    </source>
</evidence>
<evidence type="ECO:0000313" key="2">
    <source>
        <dbReference type="EMBL" id="GAW02095.1"/>
    </source>
</evidence>
<keyword evidence="3" id="KW-1185">Reference proteome</keyword>
<reference evidence="2 3" key="1">
    <citation type="submission" date="2016-08" db="EMBL/GenBank/DDBJ databases">
        <authorList>
            <consortium name="Lentinula edodes genome sequencing consortium"/>
            <person name="Sakamoto Y."/>
            <person name="Nakade K."/>
            <person name="Sato S."/>
            <person name="Yoshida Y."/>
            <person name="Miyazaki K."/>
            <person name="Natsume S."/>
            <person name="Konno N."/>
        </authorList>
    </citation>
    <scope>NUCLEOTIDE SEQUENCE [LARGE SCALE GENOMIC DNA]</scope>
    <source>
        <strain evidence="2 3">NBRC 111202</strain>
    </source>
</reference>
<evidence type="ECO:0000259" key="1">
    <source>
        <dbReference type="Pfam" id="PF24968"/>
    </source>
</evidence>
<dbReference type="Pfam" id="PF24968">
    <property type="entry name" value="DUF7770"/>
    <property type="match status" value="1"/>
</dbReference>
<dbReference type="EMBL" id="BDGU01000084">
    <property type="protein sequence ID" value="GAW02095.1"/>
    <property type="molecule type" value="Genomic_DNA"/>
</dbReference>
<protein>
    <recommendedName>
        <fullName evidence="1">DUF7770 domain-containing protein</fullName>
    </recommendedName>
</protein>
<reference evidence="2 3" key="2">
    <citation type="submission" date="2017-02" db="EMBL/GenBank/DDBJ databases">
        <title>A genome survey and senescence transcriptome analysis in Lentinula edodes.</title>
        <authorList>
            <person name="Sakamoto Y."/>
            <person name="Nakade K."/>
            <person name="Sato S."/>
            <person name="Yoshida Y."/>
            <person name="Miyazaki K."/>
            <person name="Natsume S."/>
            <person name="Konno N."/>
        </authorList>
    </citation>
    <scope>NUCLEOTIDE SEQUENCE [LARGE SCALE GENOMIC DNA]</scope>
    <source>
        <strain evidence="2 3">NBRC 111202</strain>
    </source>
</reference>
<gene>
    <name evidence="2" type="ORF">LENED_003727</name>
</gene>
<proteinExistence type="predicted"/>
<dbReference type="InterPro" id="IPR056672">
    <property type="entry name" value="DUF7770"/>
</dbReference>
<organism evidence="2 3">
    <name type="scientific">Lentinula edodes</name>
    <name type="common">Shiitake mushroom</name>
    <name type="synonym">Lentinus edodes</name>
    <dbReference type="NCBI Taxonomy" id="5353"/>
    <lineage>
        <taxon>Eukaryota</taxon>
        <taxon>Fungi</taxon>
        <taxon>Dikarya</taxon>
        <taxon>Basidiomycota</taxon>
        <taxon>Agaricomycotina</taxon>
        <taxon>Agaricomycetes</taxon>
        <taxon>Agaricomycetidae</taxon>
        <taxon>Agaricales</taxon>
        <taxon>Marasmiineae</taxon>
        <taxon>Omphalotaceae</taxon>
        <taxon>Lentinula</taxon>
    </lineage>
</organism>
<sequence length="239" mass="26985">MQYPSRVTLGEGVNFLPVFFQFSFSSRYTMQSLFSSIHDAAESRRSRSTGWHNDERILIKDFAHATANRQVYAIAVHAVRSSASVQQQQHTFQVAHFRVFLILVPPPPELTPHESVELNNYAHNGLITSTEVAYHPYIYSQRQLTFLRVSVVNATTVVTVGQVLDCIFNENGRQRYQLDTTTGSGCRYWCQTVIKDMVVKGWLSEDAPRKTEEIAAAIQTHNPDVTVSEVGNPKGGVFY</sequence>
<dbReference type="Proteomes" id="UP000188533">
    <property type="component" value="Unassembled WGS sequence"/>
</dbReference>
<feature type="domain" description="DUF7770" evidence="1">
    <location>
        <begin position="82"/>
        <end position="239"/>
    </location>
</feature>